<gene>
    <name evidence="1" type="ORF">ETE75_20045</name>
</gene>
<comment type="caution">
    <text evidence="1">The sequence shown here is derived from an EMBL/GenBank/DDBJ whole genome shotgun (WGS) entry which is preliminary data.</text>
</comment>
<name>A0A483IQZ5_KLEPN</name>
<organism evidence="1">
    <name type="scientific">Klebsiella pneumoniae</name>
    <dbReference type="NCBI Taxonomy" id="573"/>
    <lineage>
        <taxon>Bacteria</taxon>
        <taxon>Pseudomonadati</taxon>
        <taxon>Pseudomonadota</taxon>
        <taxon>Gammaproteobacteria</taxon>
        <taxon>Enterobacterales</taxon>
        <taxon>Enterobacteriaceae</taxon>
        <taxon>Klebsiella/Raoultella group</taxon>
        <taxon>Klebsiella</taxon>
        <taxon>Klebsiella pneumoniae complex</taxon>
    </lineage>
</organism>
<accession>A0A483IQZ5</accession>
<reference evidence="1" key="1">
    <citation type="submission" date="2019-01" db="EMBL/GenBank/DDBJ databases">
        <authorList>
            <person name="Lista F."/>
            <person name="Anselmo A."/>
        </authorList>
    </citation>
    <scope>NUCLEOTIDE SEQUENCE</scope>
    <source>
        <strain evidence="1">13S</strain>
    </source>
</reference>
<evidence type="ECO:0000313" key="1">
    <source>
        <dbReference type="EMBL" id="TCX36562.1"/>
    </source>
</evidence>
<dbReference type="AlphaFoldDB" id="A0A483IQZ5"/>
<proteinExistence type="predicted"/>
<dbReference type="RefSeq" id="WP_048255562.1">
    <property type="nucleotide sequence ID" value="NZ_CABGYJ010000014.1"/>
</dbReference>
<protein>
    <submittedName>
        <fullName evidence="1">Uncharacterized protein</fullName>
    </submittedName>
</protein>
<sequence length="111" mass="12957">MESHSYTEWGEIFAKRIARCKDGDDRLLELANIWRDIQRLTTNGKPLNESQKNRILRELKKALEELGYDVSHLTLEDYKGTEDYQELLKSGSISNDELREMMRMVAKGPKP</sequence>
<dbReference type="EMBL" id="SDCJ01000016">
    <property type="protein sequence ID" value="TCX36562.1"/>
    <property type="molecule type" value="Genomic_DNA"/>
</dbReference>